<accession>A0ACB8Z064</accession>
<proteinExistence type="predicted"/>
<dbReference type="Proteomes" id="UP001055811">
    <property type="component" value="Linkage Group LG09"/>
</dbReference>
<sequence length="76" mass="8697">MGVTVMEAGYIGWYHHGWWSGVAGPGMFRIENEKKYFTLYTTQFFATTEDQMGFHLDAGASFYLSCLFGYLETCLD</sequence>
<gene>
    <name evidence="1" type="ORF">L2E82_47630</name>
</gene>
<evidence type="ECO:0000313" key="1">
    <source>
        <dbReference type="EMBL" id="KAI3689665.1"/>
    </source>
</evidence>
<comment type="caution">
    <text evidence="1">The sequence shown here is derived from an EMBL/GenBank/DDBJ whole genome shotgun (WGS) entry which is preliminary data.</text>
</comment>
<organism evidence="1 2">
    <name type="scientific">Cichorium intybus</name>
    <name type="common">Chicory</name>
    <dbReference type="NCBI Taxonomy" id="13427"/>
    <lineage>
        <taxon>Eukaryota</taxon>
        <taxon>Viridiplantae</taxon>
        <taxon>Streptophyta</taxon>
        <taxon>Embryophyta</taxon>
        <taxon>Tracheophyta</taxon>
        <taxon>Spermatophyta</taxon>
        <taxon>Magnoliopsida</taxon>
        <taxon>eudicotyledons</taxon>
        <taxon>Gunneridae</taxon>
        <taxon>Pentapetalae</taxon>
        <taxon>asterids</taxon>
        <taxon>campanulids</taxon>
        <taxon>Asterales</taxon>
        <taxon>Asteraceae</taxon>
        <taxon>Cichorioideae</taxon>
        <taxon>Cichorieae</taxon>
        <taxon>Cichoriinae</taxon>
        <taxon>Cichorium</taxon>
    </lineage>
</organism>
<protein>
    <submittedName>
        <fullName evidence="1">Uncharacterized protein</fullName>
    </submittedName>
</protein>
<keyword evidence="2" id="KW-1185">Reference proteome</keyword>
<evidence type="ECO:0000313" key="2">
    <source>
        <dbReference type="Proteomes" id="UP001055811"/>
    </source>
</evidence>
<dbReference type="EMBL" id="CM042017">
    <property type="protein sequence ID" value="KAI3689665.1"/>
    <property type="molecule type" value="Genomic_DNA"/>
</dbReference>
<reference evidence="1 2" key="2">
    <citation type="journal article" date="2022" name="Mol. Ecol. Resour.">
        <title>The genomes of chicory, endive, great burdock and yacon provide insights into Asteraceae paleo-polyploidization history and plant inulin production.</title>
        <authorList>
            <person name="Fan W."/>
            <person name="Wang S."/>
            <person name="Wang H."/>
            <person name="Wang A."/>
            <person name="Jiang F."/>
            <person name="Liu H."/>
            <person name="Zhao H."/>
            <person name="Xu D."/>
            <person name="Zhang Y."/>
        </authorList>
    </citation>
    <scope>NUCLEOTIDE SEQUENCE [LARGE SCALE GENOMIC DNA]</scope>
    <source>
        <strain evidence="2">cv. Punajuju</strain>
        <tissue evidence="1">Leaves</tissue>
    </source>
</reference>
<reference evidence="2" key="1">
    <citation type="journal article" date="2022" name="Mol. Ecol. Resour.">
        <title>The genomes of chicory, endive, great burdock and yacon provide insights into Asteraceae palaeo-polyploidization history and plant inulin production.</title>
        <authorList>
            <person name="Fan W."/>
            <person name="Wang S."/>
            <person name="Wang H."/>
            <person name="Wang A."/>
            <person name="Jiang F."/>
            <person name="Liu H."/>
            <person name="Zhao H."/>
            <person name="Xu D."/>
            <person name="Zhang Y."/>
        </authorList>
    </citation>
    <scope>NUCLEOTIDE SEQUENCE [LARGE SCALE GENOMIC DNA]</scope>
    <source>
        <strain evidence="2">cv. Punajuju</strain>
    </source>
</reference>
<name>A0ACB8Z064_CICIN</name>